<dbReference type="AlphaFoldDB" id="A0AAN7ZM16"/>
<dbReference type="Gene3D" id="3.40.50.1820">
    <property type="entry name" value="alpha/beta hydrolase"/>
    <property type="match status" value="1"/>
</dbReference>
<dbReference type="EC" id="3.1.2.22" evidence="2"/>
<comment type="caution">
    <text evidence="5">The sequence shown here is derived from an EMBL/GenBank/DDBJ whole genome shotgun (WGS) entry which is preliminary data.</text>
</comment>
<name>A0AAN7ZM16_9COLE</name>
<dbReference type="GO" id="GO:0008474">
    <property type="term" value="F:palmitoyl-(protein) hydrolase activity"/>
    <property type="evidence" value="ECO:0007669"/>
    <property type="project" value="UniProtKB-EC"/>
</dbReference>
<dbReference type="PANTHER" id="PTHR10655">
    <property type="entry name" value="LYSOPHOSPHOLIPASE-RELATED"/>
    <property type="match status" value="1"/>
</dbReference>
<feature type="domain" description="Phospholipase/carboxylesterase/thioesterase" evidence="4">
    <location>
        <begin position="10"/>
        <end position="212"/>
    </location>
</feature>
<accession>A0AAN7ZM16</accession>
<dbReference type="EMBL" id="JAVRBK010000005">
    <property type="protein sequence ID" value="KAK5644138.1"/>
    <property type="molecule type" value="Genomic_DNA"/>
</dbReference>
<evidence type="ECO:0000256" key="3">
    <source>
        <dbReference type="ARBA" id="ARBA00022801"/>
    </source>
</evidence>
<reference evidence="5 6" key="1">
    <citation type="journal article" date="2024" name="Insects">
        <title>An Improved Chromosome-Level Genome Assembly of the Firefly Pyrocoelia pectoralis.</title>
        <authorList>
            <person name="Fu X."/>
            <person name="Meyer-Rochow V.B."/>
            <person name="Ballantyne L."/>
            <person name="Zhu X."/>
        </authorList>
    </citation>
    <scope>NUCLEOTIDE SEQUENCE [LARGE SCALE GENOMIC DNA]</scope>
    <source>
        <strain evidence="5">XCY_ONT2</strain>
    </source>
</reference>
<evidence type="ECO:0000313" key="5">
    <source>
        <dbReference type="EMBL" id="KAK5644138.1"/>
    </source>
</evidence>
<gene>
    <name evidence="5" type="ORF">RI129_007983</name>
</gene>
<proteinExistence type="inferred from homology"/>
<dbReference type="InterPro" id="IPR029058">
    <property type="entry name" value="AB_hydrolase_fold"/>
</dbReference>
<dbReference type="InterPro" id="IPR050565">
    <property type="entry name" value="LYPA1-2/EST-like"/>
</dbReference>
<protein>
    <recommendedName>
        <fullName evidence="2">palmitoyl-protein hydrolase</fullName>
        <ecNumber evidence="2">3.1.2.22</ecNumber>
    </recommendedName>
</protein>
<dbReference type="GO" id="GO:0005737">
    <property type="term" value="C:cytoplasm"/>
    <property type="evidence" value="ECO:0007669"/>
    <property type="project" value="TreeGrafter"/>
</dbReference>
<dbReference type="PANTHER" id="PTHR10655:SF17">
    <property type="entry name" value="LYSOPHOSPHOLIPASE-LIKE PROTEIN 1"/>
    <property type="match status" value="1"/>
</dbReference>
<evidence type="ECO:0000256" key="2">
    <source>
        <dbReference type="ARBA" id="ARBA00012423"/>
    </source>
</evidence>
<evidence type="ECO:0000256" key="1">
    <source>
        <dbReference type="ARBA" id="ARBA00006499"/>
    </source>
</evidence>
<comment type="similarity">
    <text evidence="1">Belongs to the AB hydrolase superfamily. AB hydrolase 2 family.</text>
</comment>
<dbReference type="Pfam" id="PF02230">
    <property type="entry name" value="Abhydrolase_2"/>
    <property type="match status" value="1"/>
</dbReference>
<evidence type="ECO:0000259" key="4">
    <source>
        <dbReference type="Pfam" id="PF02230"/>
    </source>
</evidence>
<keyword evidence="6" id="KW-1185">Reference proteome</keyword>
<dbReference type="SUPFAM" id="SSF53474">
    <property type="entry name" value="alpha/beta-Hydrolases"/>
    <property type="match status" value="1"/>
</dbReference>
<keyword evidence="3" id="KW-0378">Hydrolase</keyword>
<sequence>MSLALGVLKTIAQTNSKNTATVIFLHGSGDTGPGVCEWIESLIGPFSFPHIKLLFPTAPLQSYTASAGEMRHVWFDRKSISMEANENVQSIQEIGTVMNKLIEEEINNGVPLSNIIVVAYKFNRGLKGVFALSSFLNRDSEVFHSLKVQGVPHTPLLMYHGESDDLVPIKWGKTTFETLTSLGVKGDFVSLPNTLHELKKKELEELFKWIRELL</sequence>
<evidence type="ECO:0000313" key="6">
    <source>
        <dbReference type="Proteomes" id="UP001329430"/>
    </source>
</evidence>
<dbReference type="GO" id="GO:0052689">
    <property type="term" value="F:carboxylic ester hydrolase activity"/>
    <property type="evidence" value="ECO:0007669"/>
    <property type="project" value="TreeGrafter"/>
</dbReference>
<dbReference type="InterPro" id="IPR003140">
    <property type="entry name" value="PLipase/COase/thioEstase"/>
</dbReference>
<dbReference type="Proteomes" id="UP001329430">
    <property type="component" value="Chromosome 5"/>
</dbReference>
<organism evidence="5 6">
    <name type="scientific">Pyrocoelia pectoralis</name>
    <dbReference type="NCBI Taxonomy" id="417401"/>
    <lineage>
        <taxon>Eukaryota</taxon>
        <taxon>Metazoa</taxon>
        <taxon>Ecdysozoa</taxon>
        <taxon>Arthropoda</taxon>
        <taxon>Hexapoda</taxon>
        <taxon>Insecta</taxon>
        <taxon>Pterygota</taxon>
        <taxon>Neoptera</taxon>
        <taxon>Endopterygota</taxon>
        <taxon>Coleoptera</taxon>
        <taxon>Polyphaga</taxon>
        <taxon>Elateriformia</taxon>
        <taxon>Elateroidea</taxon>
        <taxon>Lampyridae</taxon>
        <taxon>Lampyrinae</taxon>
        <taxon>Pyrocoelia</taxon>
    </lineage>
</organism>